<dbReference type="InterPro" id="IPR056580">
    <property type="entry name" value="Ufl1_dom"/>
</dbReference>
<dbReference type="GO" id="GO:0032434">
    <property type="term" value="P:regulation of proteasomal ubiquitin-dependent protein catabolic process"/>
    <property type="evidence" value="ECO:0007669"/>
    <property type="project" value="TreeGrafter"/>
</dbReference>
<proteinExistence type="inferred from homology"/>
<dbReference type="Pfam" id="PF25041">
    <property type="entry name" value="UFL1_C"/>
    <property type="match status" value="1"/>
</dbReference>
<dbReference type="CTD" id="9947921"/>
<dbReference type="Pfam" id="PF23659">
    <property type="entry name" value="UFL1"/>
    <property type="match status" value="1"/>
</dbReference>
<comment type="function">
    <text evidence="1">E3 UFM1-protein ligase that mediates ufmylation of target proteins.</text>
</comment>
<comment type="similarity">
    <text evidence="2">Belongs to the UFL1 family.</text>
</comment>
<evidence type="ECO:0000259" key="7">
    <source>
        <dbReference type="Pfam" id="PF09743"/>
    </source>
</evidence>
<dbReference type="PANTHER" id="PTHR31057">
    <property type="entry name" value="E3 UFM1-PROTEIN LIGASE 1"/>
    <property type="match status" value="1"/>
</dbReference>
<evidence type="ECO:0000313" key="10">
    <source>
        <dbReference type="EMBL" id="EJD76783.1"/>
    </source>
</evidence>
<dbReference type="InterPro" id="IPR056761">
    <property type="entry name" value="Ufl1-like_C"/>
</dbReference>
<evidence type="ECO:0000256" key="3">
    <source>
        <dbReference type="ARBA" id="ARBA00014160"/>
    </source>
</evidence>
<dbReference type="InParanoid" id="A0A1S0UMG2"/>
<evidence type="ECO:0000256" key="4">
    <source>
        <dbReference type="ARBA" id="ARBA00022679"/>
    </source>
</evidence>
<dbReference type="InterPro" id="IPR056579">
    <property type="entry name" value="Ufl1_N"/>
</dbReference>
<dbReference type="OrthoDB" id="10258297at2759"/>
<dbReference type="GO" id="GO:1990592">
    <property type="term" value="P:protein K69-linked ufmylation"/>
    <property type="evidence" value="ECO:0007669"/>
    <property type="project" value="TreeGrafter"/>
</dbReference>
<dbReference type="GO" id="GO:0005789">
    <property type="term" value="C:endoplasmic reticulum membrane"/>
    <property type="evidence" value="ECO:0007669"/>
    <property type="project" value="TreeGrafter"/>
</dbReference>
<reference evidence="10" key="1">
    <citation type="submission" date="2012-04" db="EMBL/GenBank/DDBJ databases">
        <title>The Genome Sequence of Loa loa.</title>
        <authorList>
            <consortium name="The Broad Institute Genome Sequencing Platform"/>
            <consortium name="Broad Institute Genome Sequencing Center for Infectious Disease"/>
            <person name="Nutman T.B."/>
            <person name="Fink D.L."/>
            <person name="Russ C."/>
            <person name="Young S."/>
            <person name="Zeng Q."/>
            <person name="Gargeya S."/>
            <person name="Alvarado L."/>
            <person name="Berlin A."/>
            <person name="Chapman S.B."/>
            <person name="Chen Z."/>
            <person name="Freedman E."/>
            <person name="Gellesch M."/>
            <person name="Goldberg J."/>
            <person name="Griggs A."/>
            <person name="Gujja S."/>
            <person name="Heilman E.R."/>
            <person name="Heiman D."/>
            <person name="Howarth C."/>
            <person name="Mehta T."/>
            <person name="Neiman D."/>
            <person name="Pearson M."/>
            <person name="Roberts A."/>
            <person name="Saif S."/>
            <person name="Shea T."/>
            <person name="Shenoy N."/>
            <person name="Sisk P."/>
            <person name="Stolte C."/>
            <person name="Sykes S."/>
            <person name="White J."/>
            <person name="Yandava C."/>
            <person name="Haas B."/>
            <person name="Henn M.R."/>
            <person name="Nusbaum C."/>
            <person name="Birren B."/>
        </authorList>
    </citation>
    <scope>NUCLEOTIDE SEQUENCE [LARGE SCALE GENOMIC DNA]</scope>
</reference>
<dbReference type="InterPro" id="IPR018611">
    <property type="entry name" value="Ufl1"/>
</dbReference>
<accession>A0A1S0UMG2</accession>
<gene>
    <name evidence="10" type="ORF">LOAG_16359</name>
</gene>
<name>A0A1S0UMG2_LOALO</name>
<dbReference type="PANTHER" id="PTHR31057:SF0">
    <property type="entry name" value="E3 UFM1-PROTEIN LIGASE 1"/>
    <property type="match status" value="1"/>
</dbReference>
<dbReference type="AlphaFoldDB" id="A0A1S0UMG2"/>
<evidence type="ECO:0000256" key="6">
    <source>
        <dbReference type="ARBA" id="ARBA00030452"/>
    </source>
</evidence>
<feature type="domain" description="E3 UFM1-protein ligase-like C-terminal" evidence="9">
    <location>
        <begin position="592"/>
        <end position="680"/>
    </location>
</feature>
<dbReference type="RefSeq" id="XP_020307561.1">
    <property type="nucleotide sequence ID" value="XM_020449012.1"/>
</dbReference>
<evidence type="ECO:0000259" key="8">
    <source>
        <dbReference type="Pfam" id="PF23659"/>
    </source>
</evidence>
<dbReference type="KEGG" id="loa:LOAG_16359"/>
<evidence type="ECO:0000256" key="1">
    <source>
        <dbReference type="ARBA" id="ARBA00003950"/>
    </source>
</evidence>
<dbReference type="Pfam" id="PF09743">
    <property type="entry name" value="E3_UFM1_ligase"/>
    <property type="match status" value="1"/>
</dbReference>
<evidence type="ECO:0000259" key="9">
    <source>
        <dbReference type="Pfam" id="PF25041"/>
    </source>
</evidence>
<dbReference type="Pfam" id="PF25870">
    <property type="entry name" value="WHD_UFL1_5th"/>
    <property type="match status" value="1"/>
</dbReference>
<evidence type="ECO:0000256" key="5">
    <source>
        <dbReference type="ARBA" id="ARBA00022786"/>
    </source>
</evidence>
<dbReference type="GO" id="GO:0061666">
    <property type="term" value="F:UFM1 ligase activity"/>
    <property type="evidence" value="ECO:0007669"/>
    <property type="project" value="InterPro"/>
</dbReference>
<feature type="domain" description="E3 UFM1-protein ligase 1-like N-terminal" evidence="7">
    <location>
        <begin position="7"/>
        <end position="267"/>
    </location>
</feature>
<keyword evidence="4" id="KW-0808">Transferase</keyword>
<dbReference type="GeneID" id="9947921"/>
<dbReference type="EMBL" id="JH712066">
    <property type="protein sequence ID" value="EJD76783.1"/>
    <property type="molecule type" value="Genomic_DNA"/>
</dbReference>
<dbReference type="GO" id="GO:0034976">
    <property type="term" value="P:response to endoplasmic reticulum stress"/>
    <property type="evidence" value="ECO:0007669"/>
    <property type="project" value="TreeGrafter"/>
</dbReference>
<feature type="domain" description="E3 UFM1-protein ligase 1-like" evidence="8">
    <location>
        <begin position="467"/>
        <end position="583"/>
    </location>
</feature>
<keyword evidence="5" id="KW-0833">Ubl conjugation pathway</keyword>
<protein>
    <recommendedName>
        <fullName evidence="3">E3 UFM1-protein ligase 1 homolog</fullName>
    </recommendedName>
    <alternativeName>
        <fullName evidence="6">E3 UFM1-protein transferase 1 homolog</fullName>
    </alternativeName>
</protein>
<sequence length="710" mass="80375">MSATWADIQRLATDFQRIQLAESSKKLSENNCVELISMLIRSKAIDILFTTDGKEYVTRSHLLNEVKNECIGREGRVSLHDLAHTLNVDYEHIESAVSVISRQDYIAVLCKGLNERLMDVGIVSISQLAKTWDLPTEILNSLVLVEVGSKVDAIRDGDALYTRSYLCAQRNIIRAMLCGLTKVTPVTRLQSELQLTNAMFWSLFDELDAMKEIPGKIFGARTSNHCLYHPNIYTILVKRYIQKTFLQEGILKLAVFKKLSIAEPKIYMKEILKDTEHSTLIYFPSAIISRKVWNEIEAAVKEEMNSKSVVDIRLHMPEIAQAKKDIEQAVVSLMKNSEDWLSVSGTSYIYSRQLHSFAMLALDGFINKRAEEITSVWGKQKASKKLEKKQGEDWDTVRSKKGKDLLIRLSKEELIKELKRTSDISNELLEDVTEHIWTKAEILLKTRTELLLHNVRTISIQDQKRVHAQLQETLCALYDNICIFEYGAATFEDTVAANLKIYLLRTLCTHFANNVLSYVSRTQNIDTLTIKARSETIASIESAESRKAVEKLFTSLSTKNLESFHDAVFGVCSSAICALNLKAPDKKQRVELIKTYEDQLVSQLRECTDPPSGLLLTLLILLARNEKIAVHASGKFVSHLIAKVEKHPETSPELAELLTSSQKMIVWSMHSKDDADLTAKLNEKLTALMATVNGFEYLEKPIVDDGVLKF</sequence>
<dbReference type="OMA" id="CILHASG"/>
<organism evidence="10">
    <name type="scientific">Loa loa</name>
    <name type="common">Eye worm</name>
    <name type="synonym">Filaria loa</name>
    <dbReference type="NCBI Taxonomy" id="7209"/>
    <lineage>
        <taxon>Eukaryota</taxon>
        <taxon>Metazoa</taxon>
        <taxon>Ecdysozoa</taxon>
        <taxon>Nematoda</taxon>
        <taxon>Chromadorea</taxon>
        <taxon>Rhabditida</taxon>
        <taxon>Spirurina</taxon>
        <taxon>Spiruromorpha</taxon>
        <taxon>Filarioidea</taxon>
        <taxon>Onchocercidae</taxon>
        <taxon>Loa</taxon>
    </lineage>
</organism>
<evidence type="ECO:0000256" key="2">
    <source>
        <dbReference type="ARBA" id="ARBA00010789"/>
    </source>
</evidence>
<dbReference type="FunCoup" id="A0A1S0UMG2">
    <property type="interactions" value="2434"/>
</dbReference>